<dbReference type="Proteomes" id="UP001183006">
    <property type="component" value="Chromosome"/>
</dbReference>
<dbReference type="Gene3D" id="1.10.10.10">
    <property type="entry name" value="Winged helix-like DNA-binding domain superfamily/Winged helix DNA-binding domain"/>
    <property type="match status" value="1"/>
</dbReference>
<dbReference type="GO" id="GO:0006355">
    <property type="term" value="P:regulation of DNA-templated transcription"/>
    <property type="evidence" value="ECO:0007669"/>
    <property type="project" value="InterPro"/>
</dbReference>
<feature type="domain" description="PAC" evidence="3">
    <location>
        <begin position="303"/>
        <end position="355"/>
    </location>
</feature>
<evidence type="ECO:0000259" key="2">
    <source>
        <dbReference type="PROSITE" id="PS50112"/>
    </source>
</evidence>
<dbReference type="SMART" id="SM00091">
    <property type="entry name" value="PAS"/>
    <property type="match status" value="3"/>
</dbReference>
<dbReference type="RefSeq" id="WP_309306810.1">
    <property type="nucleotide sequence ID" value="NZ_CP133594.1"/>
</dbReference>
<reference evidence="4" key="1">
    <citation type="submission" date="2023-08" db="EMBL/GenBank/DDBJ databases">
        <title>Methanolobus mangrovi sp. nov. and Methanolobus sediminis sp. nov, two novel methylotrophic methanogens isolated from mangrove sediments in China.</title>
        <authorList>
            <person name="Zhou J."/>
        </authorList>
    </citation>
    <scope>NUCLEOTIDE SEQUENCE</scope>
    <source>
        <strain evidence="4">FTZ2</strain>
    </source>
</reference>
<gene>
    <name evidence="4" type="ORF">RE476_06320</name>
</gene>
<dbReference type="InterPro" id="IPR000700">
    <property type="entry name" value="PAS-assoc_C"/>
</dbReference>
<keyword evidence="1" id="KW-0175">Coiled coil</keyword>
<dbReference type="Pfam" id="PF13426">
    <property type="entry name" value="PAS_9"/>
    <property type="match status" value="1"/>
</dbReference>
<dbReference type="EMBL" id="CP133594">
    <property type="protein sequence ID" value="WMW21033.1"/>
    <property type="molecule type" value="Genomic_DNA"/>
</dbReference>
<dbReference type="SUPFAM" id="SSF46785">
    <property type="entry name" value="Winged helix' DNA-binding domain"/>
    <property type="match status" value="1"/>
</dbReference>
<proteinExistence type="predicted"/>
<dbReference type="InterPro" id="IPR013656">
    <property type="entry name" value="PAS_4"/>
</dbReference>
<protein>
    <submittedName>
        <fullName evidence="4">PAS domain S-box protein</fullName>
    </submittedName>
</protein>
<evidence type="ECO:0000313" key="4">
    <source>
        <dbReference type="EMBL" id="WMW21033.1"/>
    </source>
</evidence>
<evidence type="ECO:0000313" key="5">
    <source>
        <dbReference type="Proteomes" id="UP001183006"/>
    </source>
</evidence>
<accession>A0AA51YI09</accession>
<dbReference type="AlphaFoldDB" id="A0AA51YI09"/>
<feature type="coiled-coil region" evidence="1">
    <location>
        <begin position="195"/>
        <end position="232"/>
    </location>
</feature>
<dbReference type="InterPro" id="IPR000014">
    <property type="entry name" value="PAS"/>
</dbReference>
<dbReference type="CDD" id="cd00130">
    <property type="entry name" value="PAS"/>
    <property type="match status" value="2"/>
</dbReference>
<evidence type="ECO:0000256" key="1">
    <source>
        <dbReference type="SAM" id="Coils"/>
    </source>
</evidence>
<feature type="domain" description="PAS" evidence="2">
    <location>
        <begin position="356"/>
        <end position="426"/>
    </location>
</feature>
<dbReference type="GeneID" id="84229739"/>
<dbReference type="PANTHER" id="PTHR44757">
    <property type="entry name" value="DIGUANYLATE CYCLASE DGCP"/>
    <property type="match status" value="1"/>
</dbReference>
<dbReference type="CDD" id="cd00090">
    <property type="entry name" value="HTH_ARSR"/>
    <property type="match status" value="1"/>
</dbReference>
<dbReference type="InterPro" id="IPR036390">
    <property type="entry name" value="WH_DNA-bd_sf"/>
</dbReference>
<dbReference type="InterPro" id="IPR035965">
    <property type="entry name" value="PAS-like_dom_sf"/>
</dbReference>
<dbReference type="KEGG" id="mmav:RE476_06320"/>
<dbReference type="Gene3D" id="3.30.450.20">
    <property type="entry name" value="PAS domain"/>
    <property type="match status" value="3"/>
</dbReference>
<organism evidence="4 5">
    <name type="scientific">Methanolobus mangrovi</name>
    <dbReference type="NCBI Taxonomy" id="3072977"/>
    <lineage>
        <taxon>Archaea</taxon>
        <taxon>Methanobacteriati</taxon>
        <taxon>Methanobacteriota</taxon>
        <taxon>Stenosarchaea group</taxon>
        <taxon>Methanomicrobia</taxon>
        <taxon>Methanosarcinales</taxon>
        <taxon>Methanosarcinaceae</taxon>
        <taxon>Methanolobus</taxon>
    </lineage>
</organism>
<dbReference type="PROSITE" id="PS50113">
    <property type="entry name" value="PAC"/>
    <property type="match status" value="1"/>
</dbReference>
<dbReference type="InterPro" id="IPR011991">
    <property type="entry name" value="ArsR-like_HTH"/>
</dbReference>
<dbReference type="SUPFAM" id="SSF55785">
    <property type="entry name" value="PYP-like sensor domain (PAS domain)"/>
    <property type="match status" value="3"/>
</dbReference>
<dbReference type="Pfam" id="PF08448">
    <property type="entry name" value="PAS_4"/>
    <property type="match status" value="1"/>
</dbReference>
<dbReference type="InterPro" id="IPR013767">
    <property type="entry name" value="PAS_fold"/>
</dbReference>
<name>A0AA51YI09_9EURY</name>
<dbReference type="InterPro" id="IPR052155">
    <property type="entry name" value="Biofilm_reg_signaling"/>
</dbReference>
<keyword evidence="5" id="KW-1185">Reference proteome</keyword>
<evidence type="ECO:0000259" key="3">
    <source>
        <dbReference type="PROSITE" id="PS50113"/>
    </source>
</evidence>
<sequence>MEIYKEEHRLIKNLLKDNPRGLSVTDISKKIGINRNTVAKYLEILRISGHVEMESIGTAKVYFLSQRIPVSTLLDFSSDNIVVIDSEHKVIQANDRFAELVNIPKKDFRDRRIDDVPISMLSNRTLIEKIDEGLKGKELVEIFDLIVKNELCFFKTKIIPSTFDDGEAGVTLIMENITEDVNSHNTLKEQQEILENRVSERTAELERSNELLKKEITERKKAEERILEENTKAQTYLDVAGVLIIVLDENQNCTLINKKGLEILECANEDIIGKNLNDNFILESERNDVHERCCRILNDGCEINCESHIITPTGKEKLIKWINASIKDKNGNIHGIIVSGQDISEQRRIENELKESEQKYRLLADNTLDSIWKMDKNLVFTYANPATNLITDLGPEDFIGTKLHDHFPESEMKKMMEIMSSSMEHRPDGNFTKMETVIYDTKRNLVPIDIYAKMLFDENGDFCGLQGTTRKRTNVNTSHE</sequence>
<dbReference type="PANTHER" id="PTHR44757:SF2">
    <property type="entry name" value="BIOFILM ARCHITECTURE MAINTENANCE PROTEIN MBAA"/>
    <property type="match status" value="1"/>
</dbReference>
<dbReference type="Pfam" id="PF00989">
    <property type="entry name" value="PAS"/>
    <property type="match status" value="1"/>
</dbReference>
<dbReference type="InterPro" id="IPR036388">
    <property type="entry name" value="WH-like_DNA-bd_sf"/>
</dbReference>
<dbReference type="PROSITE" id="PS50112">
    <property type="entry name" value="PAS"/>
    <property type="match status" value="1"/>
</dbReference>
<dbReference type="NCBIfam" id="TIGR00229">
    <property type="entry name" value="sensory_box"/>
    <property type="match status" value="2"/>
</dbReference>